<proteinExistence type="predicted"/>
<gene>
    <name evidence="1" type="ORF">J4P90_25370</name>
</gene>
<reference evidence="1 2" key="1">
    <citation type="submission" date="2021-03" db="EMBL/GenBank/DDBJ databases">
        <title>Identification of novel Bacillus strains.</title>
        <authorList>
            <person name="Xiao Z."/>
            <person name="Li Y."/>
            <person name="Shen J."/>
        </authorList>
    </citation>
    <scope>NUCLEOTIDE SEQUENCE [LARGE SCALE GENOMIC DNA]</scope>
    <source>
        <strain evidence="1 2">SY8</strain>
    </source>
</reference>
<feature type="non-terminal residue" evidence="1">
    <location>
        <position position="61"/>
    </location>
</feature>
<evidence type="ECO:0000313" key="2">
    <source>
        <dbReference type="Proteomes" id="UP000677611"/>
    </source>
</evidence>
<dbReference type="EMBL" id="JAGDQJ010000048">
    <property type="protein sequence ID" value="MBO1628458.1"/>
    <property type="molecule type" value="Genomic_DNA"/>
</dbReference>
<dbReference type="RefSeq" id="WP_208019476.1">
    <property type="nucleotide sequence ID" value="NZ_JAGDQJ010000048.1"/>
</dbReference>
<evidence type="ECO:0000313" key="1">
    <source>
        <dbReference type="EMBL" id="MBO1628458.1"/>
    </source>
</evidence>
<accession>A0ABS3P5W6</accession>
<sequence length="61" mass="7143">MTIQVGNQMYVRSSSQSIVSDIFHEGTHIIDYNNKSGMSGVSSWSWEKRAYYYERQFQINS</sequence>
<keyword evidence="2" id="KW-1185">Reference proteome</keyword>
<name>A0ABS3P5W6_9BACI</name>
<comment type="caution">
    <text evidence="1">The sequence shown here is derived from an EMBL/GenBank/DDBJ whole genome shotgun (WGS) entry which is preliminary data.</text>
</comment>
<dbReference type="Proteomes" id="UP000677611">
    <property type="component" value="Unassembled WGS sequence"/>
</dbReference>
<organism evidence="1 2">
    <name type="scientific">Bacillus arachidis</name>
    <dbReference type="NCBI Taxonomy" id="2819290"/>
    <lineage>
        <taxon>Bacteria</taxon>
        <taxon>Bacillati</taxon>
        <taxon>Bacillota</taxon>
        <taxon>Bacilli</taxon>
        <taxon>Bacillales</taxon>
        <taxon>Bacillaceae</taxon>
        <taxon>Bacillus</taxon>
    </lineage>
</organism>
<protein>
    <submittedName>
        <fullName evidence="1">Uncharacterized protein</fullName>
    </submittedName>
</protein>